<protein>
    <submittedName>
        <fullName evidence="1">Alpha/beta fold hydrolase</fullName>
    </submittedName>
</protein>
<reference evidence="2" key="1">
    <citation type="journal article" date="2019" name="Int. J. Syst. Evol. Microbiol.">
        <title>The Global Catalogue of Microorganisms (GCM) 10K type strain sequencing project: providing services to taxonomists for standard genome sequencing and annotation.</title>
        <authorList>
            <consortium name="The Broad Institute Genomics Platform"/>
            <consortium name="The Broad Institute Genome Sequencing Center for Infectious Disease"/>
            <person name="Wu L."/>
            <person name="Ma J."/>
        </authorList>
    </citation>
    <scope>NUCLEOTIDE SEQUENCE [LARGE SCALE GENOMIC DNA]</scope>
    <source>
        <strain evidence="2">JCM 16545</strain>
    </source>
</reference>
<dbReference type="Gene3D" id="3.40.50.1820">
    <property type="entry name" value="alpha/beta hydrolase"/>
    <property type="match status" value="1"/>
</dbReference>
<comment type="caution">
    <text evidence="1">The sequence shown here is derived from an EMBL/GenBank/DDBJ whole genome shotgun (WGS) entry which is preliminary data.</text>
</comment>
<dbReference type="EMBL" id="JBHUJC010000042">
    <property type="protein sequence ID" value="MFD2277542.1"/>
    <property type="molecule type" value="Genomic_DNA"/>
</dbReference>
<evidence type="ECO:0000313" key="1">
    <source>
        <dbReference type="EMBL" id="MFD2277542.1"/>
    </source>
</evidence>
<dbReference type="Proteomes" id="UP001597297">
    <property type="component" value="Unassembled WGS sequence"/>
</dbReference>
<sequence length="232" mass="26194">MQLTYTFFPGLHGTSALFTPLVEALGDVPIELINYPTDISQSYDSLLDWTSKNIDWTIPRSLVAESFSGPLALRIAELQSHSVRALTLAASFCASPTNPSLALLPLRPLMLLRPTKGALRHFLIGEEASEQEVEELRNTVRSIPAKILSQRIRAILSLEENQCPKLENLPIQILQAQNDTMIHWEAQNQLRMQYEHATTHWLDAPHLILQTHPRECAILIKEFSTQQIAHYA</sequence>
<organism evidence="1 2">
    <name type="scientific">Rubritalea spongiae</name>
    <dbReference type="NCBI Taxonomy" id="430797"/>
    <lineage>
        <taxon>Bacteria</taxon>
        <taxon>Pseudomonadati</taxon>
        <taxon>Verrucomicrobiota</taxon>
        <taxon>Verrucomicrobiia</taxon>
        <taxon>Verrucomicrobiales</taxon>
        <taxon>Rubritaleaceae</taxon>
        <taxon>Rubritalea</taxon>
    </lineage>
</organism>
<gene>
    <name evidence="1" type="ORF">ACFSQZ_13790</name>
</gene>
<proteinExistence type="predicted"/>
<keyword evidence="1" id="KW-0378">Hydrolase</keyword>
<accession>A0ABW5E5A9</accession>
<evidence type="ECO:0000313" key="2">
    <source>
        <dbReference type="Proteomes" id="UP001597297"/>
    </source>
</evidence>
<dbReference type="GO" id="GO:0016787">
    <property type="term" value="F:hydrolase activity"/>
    <property type="evidence" value="ECO:0007669"/>
    <property type="project" value="UniProtKB-KW"/>
</dbReference>
<dbReference type="RefSeq" id="WP_377093503.1">
    <property type="nucleotide sequence ID" value="NZ_JBHSJM010000001.1"/>
</dbReference>
<keyword evidence="2" id="KW-1185">Reference proteome</keyword>
<name>A0ABW5E5A9_9BACT</name>
<dbReference type="InterPro" id="IPR029058">
    <property type="entry name" value="AB_hydrolase_fold"/>
</dbReference>
<dbReference type="SUPFAM" id="SSF53474">
    <property type="entry name" value="alpha/beta-Hydrolases"/>
    <property type="match status" value="1"/>
</dbReference>